<dbReference type="PROSITE" id="PS00028">
    <property type="entry name" value="ZINC_FINGER_C2H2_1"/>
    <property type="match status" value="3"/>
</dbReference>
<keyword evidence="4" id="KW-0862">Zinc</keyword>
<evidence type="ECO:0000256" key="6">
    <source>
        <dbReference type="SAM" id="MobiDB-lite"/>
    </source>
</evidence>
<sequence length="596" mass="63377">MKGTKVTSTEDVCLVRCGLCDKMFTLLATLQSHLSSHIKKESAEDCSESGKQRGGARQRGASQDDGTTAAATAALVTAPHSPRPVSTAGVTTETHSPRPVSTAGVTTETHSTRPCVGRVKQEPVDLYEELVRCGAAKIAASIAAGNDEDEDEDDDGCRGDAYPVVVKLEGEREAVPSMLYVNAAGVAALHAGGGGGGTGGGGEGGKQALAGAVPNISISKVTGRFAPSSSTSASATKASSVRDLMQRSPEYVARRMCRVCGKISLKPSDLTRHMLVHTNERRFPCSLCDYRCKSRNSLELHLTNVHGVDFSNDPSRIYKCNFCARRFYRKSSLGYHITVTHGRSRALSRFCPFPYYRCATCSRQFRTVSALGHHTSVAHGSRGSQPSAERLPTTHVDYKPQQGAPASGAEPTVVATVSACRRGDTSSSTGGAAGEGVAVADKMAARPAATCKRQIEEVVERMRAQVALPAAAENAQVVPLGGRCGMPVAAEAAVAEEEVGRLAREFDVSIDGDDSGSLPAQKFRFNCVRRAPLRDLDEGHEWSRVAEDVCSVRALRPVRQDVHALLATLQSHLSCTSKIRGALPSESADSSERRRR</sequence>
<dbReference type="GeneID" id="106817953"/>
<dbReference type="PANTHER" id="PTHR24379:SF121">
    <property type="entry name" value="C2H2-TYPE DOMAIN-CONTAINING PROTEIN"/>
    <property type="match status" value="1"/>
</dbReference>
<organism evidence="8 9">
    <name type="scientific">Priapulus caudatus</name>
    <name type="common">Priapulid worm</name>
    <dbReference type="NCBI Taxonomy" id="37621"/>
    <lineage>
        <taxon>Eukaryota</taxon>
        <taxon>Metazoa</taxon>
        <taxon>Ecdysozoa</taxon>
        <taxon>Scalidophora</taxon>
        <taxon>Priapulida</taxon>
        <taxon>Priapulimorpha</taxon>
        <taxon>Priapulimorphida</taxon>
        <taxon>Priapulidae</taxon>
        <taxon>Priapulus</taxon>
    </lineage>
</organism>
<name>A0ABM1F123_PRICU</name>
<dbReference type="PROSITE" id="PS50157">
    <property type="entry name" value="ZINC_FINGER_C2H2_2"/>
    <property type="match status" value="4"/>
</dbReference>
<dbReference type="PANTHER" id="PTHR24379">
    <property type="entry name" value="KRAB AND ZINC FINGER DOMAIN-CONTAINING"/>
    <property type="match status" value="1"/>
</dbReference>
<keyword evidence="8" id="KW-1185">Reference proteome</keyword>
<dbReference type="SUPFAM" id="SSF57667">
    <property type="entry name" value="beta-beta-alpha zinc fingers"/>
    <property type="match status" value="2"/>
</dbReference>
<feature type="compositionally biased region" description="Basic and acidic residues" evidence="6">
    <location>
        <begin position="40"/>
        <end position="51"/>
    </location>
</feature>
<dbReference type="Gene3D" id="3.30.160.60">
    <property type="entry name" value="Classic Zinc Finger"/>
    <property type="match status" value="2"/>
</dbReference>
<feature type="domain" description="C2H2-type" evidence="7">
    <location>
        <begin position="318"/>
        <end position="346"/>
    </location>
</feature>
<feature type="compositionally biased region" description="Low complexity" evidence="6">
    <location>
        <begin position="67"/>
        <end position="78"/>
    </location>
</feature>
<dbReference type="InterPro" id="IPR013087">
    <property type="entry name" value="Znf_C2H2_type"/>
</dbReference>
<proteinExistence type="predicted"/>
<evidence type="ECO:0000313" key="9">
    <source>
        <dbReference type="RefSeq" id="XP_014678144.1"/>
    </source>
</evidence>
<evidence type="ECO:0000256" key="4">
    <source>
        <dbReference type="ARBA" id="ARBA00022833"/>
    </source>
</evidence>
<reference evidence="9" key="1">
    <citation type="submission" date="2025-08" db="UniProtKB">
        <authorList>
            <consortium name="RefSeq"/>
        </authorList>
    </citation>
    <scope>IDENTIFICATION</scope>
</reference>
<feature type="domain" description="C2H2-type" evidence="7">
    <location>
        <begin position="255"/>
        <end position="282"/>
    </location>
</feature>
<dbReference type="InterPro" id="IPR036236">
    <property type="entry name" value="Znf_C2H2_sf"/>
</dbReference>
<evidence type="ECO:0000256" key="5">
    <source>
        <dbReference type="PROSITE-ProRule" id="PRU00042"/>
    </source>
</evidence>
<evidence type="ECO:0000313" key="8">
    <source>
        <dbReference type="Proteomes" id="UP000695022"/>
    </source>
</evidence>
<dbReference type="Proteomes" id="UP000695022">
    <property type="component" value="Unplaced"/>
</dbReference>
<gene>
    <name evidence="9" type="primary">LOC106817953</name>
</gene>
<keyword evidence="3 5" id="KW-0863">Zinc-finger</keyword>
<accession>A0ABM1F123</accession>
<dbReference type="RefSeq" id="XP_014678144.1">
    <property type="nucleotide sequence ID" value="XM_014822658.1"/>
</dbReference>
<evidence type="ECO:0000259" key="7">
    <source>
        <dbReference type="PROSITE" id="PS50157"/>
    </source>
</evidence>
<feature type="domain" description="C2H2-type" evidence="7">
    <location>
        <begin position="356"/>
        <end position="384"/>
    </location>
</feature>
<protein>
    <submittedName>
        <fullName evidence="9">Myc-associated zinc finger protein-like</fullName>
    </submittedName>
</protein>
<evidence type="ECO:0000256" key="3">
    <source>
        <dbReference type="ARBA" id="ARBA00022771"/>
    </source>
</evidence>
<evidence type="ECO:0000256" key="1">
    <source>
        <dbReference type="ARBA" id="ARBA00022723"/>
    </source>
</evidence>
<dbReference type="SMART" id="SM00355">
    <property type="entry name" value="ZnF_C2H2"/>
    <property type="match status" value="5"/>
</dbReference>
<feature type="domain" description="C2H2-type" evidence="7">
    <location>
        <begin position="15"/>
        <end position="42"/>
    </location>
</feature>
<evidence type="ECO:0000256" key="2">
    <source>
        <dbReference type="ARBA" id="ARBA00022737"/>
    </source>
</evidence>
<keyword evidence="1" id="KW-0479">Metal-binding</keyword>
<keyword evidence="2" id="KW-0677">Repeat</keyword>
<feature type="region of interest" description="Disordered" evidence="6">
    <location>
        <begin position="40"/>
        <end position="114"/>
    </location>
</feature>